<dbReference type="AlphaFoldDB" id="A0A8J8MFT1"/>
<dbReference type="RefSeq" id="WP_212691766.1">
    <property type="nucleotide sequence ID" value="NZ_CAJXUH010000004.1"/>
</dbReference>
<evidence type="ECO:0000259" key="1">
    <source>
        <dbReference type="Pfam" id="PF08818"/>
    </source>
</evidence>
<feature type="domain" description="YdhG-like" evidence="1">
    <location>
        <begin position="25"/>
        <end position="129"/>
    </location>
</feature>
<dbReference type="InterPro" id="IPR014922">
    <property type="entry name" value="YdhG-like"/>
</dbReference>
<accession>A0A8J8MFT1</accession>
<evidence type="ECO:0000313" key="2">
    <source>
        <dbReference type="EMBL" id="QUH31845.1"/>
    </source>
</evidence>
<dbReference type="Pfam" id="PF08818">
    <property type="entry name" value="DUF1801"/>
    <property type="match status" value="1"/>
</dbReference>
<evidence type="ECO:0000313" key="3">
    <source>
        <dbReference type="Proteomes" id="UP000677305"/>
    </source>
</evidence>
<dbReference type="KEGG" id="vgu:HYG85_24085"/>
<sequence length="140" mass="16406">MAELKTKMNDTDPMEFLLQVENDKRREDSIKLLQIMKNLTKEQPKMWGPSIIGFGKMEYKNTSGTHDWMMTGFSPRKQNLTIYIMDGFTMYEQLLSKLGKHKLGKSCLYINKLEDIDIDILEELISKSIEYIKSKKPISY</sequence>
<gene>
    <name evidence="2" type="ORF">HYG85_24085</name>
</gene>
<dbReference type="Proteomes" id="UP000677305">
    <property type="component" value="Chromosome"/>
</dbReference>
<reference evidence="2 3" key="1">
    <citation type="submission" date="2020-07" db="EMBL/GenBank/DDBJ databases">
        <title>Vallitalea guaymasensis genome.</title>
        <authorList>
            <person name="Postec A."/>
        </authorList>
    </citation>
    <scope>NUCLEOTIDE SEQUENCE [LARGE SCALE GENOMIC DNA]</scope>
    <source>
        <strain evidence="2 3">Ra1766G1</strain>
    </source>
</reference>
<dbReference type="SUPFAM" id="SSF159888">
    <property type="entry name" value="YdhG-like"/>
    <property type="match status" value="1"/>
</dbReference>
<keyword evidence="3" id="KW-1185">Reference proteome</keyword>
<proteinExistence type="predicted"/>
<dbReference type="EMBL" id="CP058561">
    <property type="protein sequence ID" value="QUH31845.1"/>
    <property type="molecule type" value="Genomic_DNA"/>
</dbReference>
<name>A0A8J8MFT1_9FIRM</name>
<organism evidence="2 3">
    <name type="scientific">Vallitalea guaymasensis</name>
    <dbReference type="NCBI Taxonomy" id="1185412"/>
    <lineage>
        <taxon>Bacteria</taxon>
        <taxon>Bacillati</taxon>
        <taxon>Bacillota</taxon>
        <taxon>Clostridia</taxon>
        <taxon>Lachnospirales</taxon>
        <taxon>Vallitaleaceae</taxon>
        <taxon>Vallitalea</taxon>
    </lineage>
</organism>
<protein>
    <submittedName>
        <fullName evidence="2">DUF1801 domain-containing protein</fullName>
    </submittedName>
</protein>